<dbReference type="RefSeq" id="WP_134336598.1">
    <property type="nucleotide sequence ID" value="NZ_BMCZ01000002.1"/>
</dbReference>
<proteinExistence type="inferred from homology"/>
<comment type="caution">
    <text evidence="7">The sequence shown here is derived from an EMBL/GenBank/DDBJ whole genome shotgun (WGS) entry which is preliminary data.</text>
</comment>
<keyword evidence="3" id="KW-0408">Iron</keyword>
<dbReference type="Proteomes" id="UP000297248">
    <property type="component" value="Unassembled WGS sequence"/>
</dbReference>
<dbReference type="EMBL" id="SNQG01000004">
    <property type="protein sequence ID" value="TEW65729.1"/>
    <property type="molecule type" value="Genomic_DNA"/>
</dbReference>
<keyword evidence="9" id="KW-1185">Reference proteome</keyword>
<evidence type="ECO:0000313" key="9">
    <source>
        <dbReference type="Proteomes" id="UP000583101"/>
    </source>
</evidence>
<dbReference type="Proteomes" id="UP000583101">
    <property type="component" value="Unassembled WGS sequence"/>
</dbReference>
<dbReference type="InterPro" id="IPR029052">
    <property type="entry name" value="Metallo-depent_PP-like"/>
</dbReference>
<dbReference type="SUPFAM" id="SSF56300">
    <property type="entry name" value="Metallo-dependent phosphatases"/>
    <property type="match status" value="1"/>
</dbReference>
<dbReference type="InterPro" id="IPR004843">
    <property type="entry name" value="Calcineurin-like_PHP"/>
</dbReference>
<dbReference type="GO" id="GO:0046872">
    <property type="term" value="F:metal ion binding"/>
    <property type="evidence" value="ECO:0007669"/>
    <property type="project" value="UniProtKB-KW"/>
</dbReference>
<evidence type="ECO:0000259" key="5">
    <source>
        <dbReference type="Pfam" id="PF00149"/>
    </source>
</evidence>
<feature type="domain" description="Calcineurin-like phosphoesterase" evidence="5">
    <location>
        <begin position="10"/>
        <end position="190"/>
    </location>
</feature>
<dbReference type="GO" id="GO:0016787">
    <property type="term" value="F:hydrolase activity"/>
    <property type="evidence" value="ECO:0007669"/>
    <property type="project" value="UniProtKB-KW"/>
</dbReference>
<evidence type="ECO:0000313" key="8">
    <source>
        <dbReference type="Proteomes" id="UP000297248"/>
    </source>
</evidence>
<dbReference type="PANTHER" id="PTHR42988">
    <property type="entry name" value="PHOSPHOHYDROLASE"/>
    <property type="match status" value="1"/>
</dbReference>
<dbReference type="EMBL" id="JACIEG010000003">
    <property type="protein sequence ID" value="MBB3969493.1"/>
    <property type="molecule type" value="Genomic_DNA"/>
</dbReference>
<protein>
    <submittedName>
        <fullName evidence="7">Metallophosphoesterase</fullName>
    </submittedName>
    <submittedName>
        <fullName evidence="6">Phosphodiesterase</fullName>
    </submittedName>
</protein>
<accession>A0A4Y8ACB8</accession>
<dbReference type="AlphaFoldDB" id="A0A4Y8ACB8"/>
<evidence type="ECO:0000313" key="7">
    <source>
        <dbReference type="EMBL" id="TEW65729.1"/>
    </source>
</evidence>
<evidence type="ECO:0000256" key="2">
    <source>
        <dbReference type="ARBA" id="ARBA00022801"/>
    </source>
</evidence>
<evidence type="ECO:0000313" key="6">
    <source>
        <dbReference type="EMBL" id="MBB3969493.1"/>
    </source>
</evidence>
<dbReference type="Pfam" id="PF00149">
    <property type="entry name" value="Metallophos"/>
    <property type="match status" value="1"/>
</dbReference>
<dbReference type="PANTHER" id="PTHR42988:SF2">
    <property type="entry name" value="CYCLIC NUCLEOTIDE PHOSPHODIESTERASE CBUA0032-RELATED"/>
    <property type="match status" value="1"/>
</dbReference>
<reference evidence="7" key="2">
    <citation type="submission" date="2019-03" db="EMBL/GenBank/DDBJ databases">
        <authorList>
            <person name="Yan Y.-Q."/>
            <person name="Du Z.-J."/>
        </authorList>
    </citation>
    <scope>NUCLEOTIDE SEQUENCE</scope>
    <source>
        <strain evidence="7">PP-F2FG21</strain>
    </source>
</reference>
<evidence type="ECO:0000256" key="4">
    <source>
        <dbReference type="ARBA" id="ARBA00025742"/>
    </source>
</evidence>
<sequence>MNVPTPMIYAHIGDLHITSAKEQNYIDLLSIIAQIETECSNKLDFVYLPGDNADNGLPEQYQLIATALKMLSIPVHIITGDHDMEQGSLANFYHTLPAQQLPKALNIKGINCLFLDVCGPGSGGPDFRLGKPQAEWLTSHLENAKSNDQKTVVFTHTYPADLKDSNEARLLNNVLYANDVLLVDMGHTHYNDLANNGKTIFAATRSTGQIEEGPVGYSLVSVDNGSVGWRFKPLHDAFPFVMITSPADHRLQPDSLPQQNEFIEVHAVVFGRRTVKQVKCRADKQEWTIMTLCEDKITWAAQITHTDASALTVMATDESGRPGIHTIELRGASNHQPKRICNGSDADSIGVWPENGIFGTQLGPNSNGKPS</sequence>
<dbReference type="OrthoDB" id="9816081at2"/>
<gene>
    <name evidence="7" type="ORF">E2R65_11330</name>
    <name evidence="6" type="ORF">GGR35_002096</name>
</gene>
<evidence type="ECO:0000256" key="3">
    <source>
        <dbReference type="ARBA" id="ARBA00023004"/>
    </source>
</evidence>
<name>A0A4Y8ACB8_9SPHI</name>
<comment type="similarity">
    <text evidence="4">Belongs to the cyclic nucleotide phosphodiesterase class-III family.</text>
</comment>
<reference evidence="6 9" key="3">
    <citation type="submission" date="2020-08" db="EMBL/GenBank/DDBJ databases">
        <title>Genomic Encyclopedia of Type Strains, Phase IV (KMG-IV): sequencing the most valuable type-strain genomes for metagenomic binning, comparative biology and taxonomic classification.</title>
        <authorList>
            <person name="Goeker M."/>
        </authorList>
    </citation>
    <scope>NUCLEOTIDE SEQUENCE [LARGE SCALE GENOMIC DNA]</scope>
    <source>
        <strain evidence="6 9">DSM 100995</strain>
    </source>
</reference>
<dbReference type="Gene3D" id="3.60.21.10">
    <property type="match status" value="1"/>
</dbReference>
<dbReference type="InterPro" id="IPR050884">
    <property type="entry name" value="CNP_phosphodiesterase-III"/>
</dbReference>
<organism evidence="7 8">
    <name type="scientific">Mucilaginibacter phyllosphaerae</name>
    <dbReference type="NCBI Taxonomy" id="1812349"/>
    <lineage>
        <taxon>Bacteria</taxon>
        <taxon>Pseudomonadati</taxon>
        <taxon>Bacteroidota</taxon>
        <taxon>Sphingobacteriia</taxon>
        <taxon>Sphingobacteriales</taxon>
        <taxon>Sphingobacteriaceae</taxon>
        <taxon>Mucilaginibacter</taxon>
    </lineage>
</organism>
<keyword evidence="2" id="KW-0378">Hydrolase</keyword>
<evidence type="ECO:0000256" key="1">
    <source>
        <dbReference type="ARBA" id="ARBA00022723"/>
    </source>
</evidence>
<reference evidence="7 8" key="1">
    <citation type="journal article" date="2016" name="Int. J. Syst. Evol. Microbiol.">
        <title>Proposal of Mucilaginibacter phyllosphaerae sp. nov. isolated from the phyllosphere of Galium album.</title>
        <authorList>
            <person name="Aydogan E.L."/>
            <person name="Busse H.J."/>
            <person name="Moser G."/>
            <person name="Muller C."/>
            <person name="Kampfer P."/>
            <person name="Glaeser S.P."/>
        </authorList>
    </citation>
    <scope>NUCLEOTIDE SEQUENCE [LARGE SCALE GENOMIC DNA]</scope>
    <source>
        <strain evidence="7 8">PP-F2FG21</strain>
    </source>
</reference>
<keyword evidence="1" id="KW-0479">Metal-binding</keyword>